<name>A0A5B9D7P8_9ARCH</name>
<proteinExistence type="predicted"/>
<dbReference type="Proteomes" id="UP000321408">
    <property type="component" value="Chromosome"/>
</dbReference>
<keyword evidence="2" id="KW-1185">Reference proteome</keyword>
<gene>
    <name evidence="1" type="ORF">DSAG12_00718</name>
</gene>
<reference evidence="1 2" key="1">
    <citation type="journal article" date="2020" name="Nature">
        <title>Isolation of an archaeon at the prokaryote-eukaryote interface.</title>
        <authorList>
            <person name="Imachi H."/>
            <person name="Nobu M.K."/>
            <person name="Nakahara N."/>
            <person name="Morono Y."/>
            <person name="Ogawara M."/>
            <person name="Takaki Y."/>
            <person name="Takano Y."/>
            <person name="Uematsu K."/>
            <person name="Ikuta T."/>
            <person name="Ito M."/>
            <person name="Matsui Y."/>
            <person name="Miyazaki M."/>
            <person name="Murata K."/>
            <person name="Saito Y."/>
            <person name="Sakai S."/>
            <person name="Song C."/>
            <person name="Tasumi E."/>
            <person name="Yamanaka Y."/>
            <person name="Yamaguchi T."/>
            <person name="Kamagata Y."/>
            <person name="Tamaki H."/>
            <person name="Takai K."/>
        </authorList>
    </citation>
    <scope>NUCLEOTIDE SEQUENCE [LARGE SCALE GENOMIC DNA]</scope>
    <source>
        <strain evidence="1 2">MK-D1</strain>
    </source>
</reference>
<dbReference type="KEGG" id="psyt:DSAG12_00718"/>
<reference evidence="1 2" key="2">
    <citation type="journal article" date="2024" name="Int. J. Syst. Evol. Microbiol.">
        <title>Promethearchaeum syntrophicum gen. nov., sp. nov., an anaerobic, obligately syntrophic archaeon, the first isolate of the lineage 'Asgard' archaea, and proposal of the new archaeal phylum Promethearchaeota phyl. nov. and kingdom Promethearchaeati regn. nov.</title>
        <authorList>
            <person name="Imachi H."/>
            <person name="Nobu M.K."/>
            <person name="Kato S."/>
            <person name="Takaki Y."/>
            <person name="Miyazaki M."/>
            <person name="Miyata M."/>
            <person name="Ogawara M."/>
            <person name="Saito Y."/>
            <person name="Sakai S."/>
            <person name="Tahara Y.O."/>
            <person name="Takano Y."/>
            <person name="Tasumi E."/>
            <person name="Uematsu K."/>
            <person name="Yoshimura T."/>
            <person name="Itoh T."/>
            <person name="Ohkuma M."/>
            <person name="Takai K."/>
        </authorList>
    </citation>
    <scope>NUCLEOTIDE SEQUENCE [LARGE SCALE GENOMIC DNA]</scope>
    <source>
        <strain evidence="1 2">MK-D1</strain>
    </source>
</reference>
<sequence>MRIYGNQCIEITGVISETIGYFVKIWFQNYEKEAFVPLYLIKSQIPSHFSSPRMQKFVLPIWFLKKQRILPLSIGS</sequence>
<dbReference type="EMBL" id="CP042905">
    <property type="protein sequence ID" value="QEE14897.1"/>
    <property type="molecule type" value="Genomic_DNA"/>
</dbReference>
<evidence type="ECO:0000313" key="2">
    <source>
        <dbReference type="Proteomes" id="UP000321408"/>
    </source>
</evidence>
<dbReference type="GeneID" id="41328721"/>
<dbReference type="AlphaFoldDB" id="A0A5B9D7P8"/>
<protein>
    <submittedName>
        <fullName evidence="1">Uncharacterized protein</fullName>
    </submittedName>
</protein>
<organism evidence="1 2">
    <name type="scientific">Promethearchaeum syntrophicum</name>
    <dbReference type="NCBI Taxonomy" id="2594042"/>
    <lineage>
        <taxon>Archaea</taxon>
        <taxon>Promethearchaeati</taxon>
        <taxon>Promethearchaeota</taxon>
        <taxon>Promethearchaeia</taxon>
        <taxon>Promethearchaeales</taxon>
        <taxon>Promethearchaeaceae</taxon>
        <taxon>Promethearchaeum</taxon>
    </lineage>
</organism>
<accession>A0A5B9D7P8</accession>
<evidence type="ECO:0000313" key="1">
    <source>
        <dbReference type="EMBL" id="QEE14897.1"/>
    </source>
</evidence>
<dbReference type="RefSeq" id="WP_147661832.1">
    <property type="nucleotide sequence ID" value="NZ_CP042905.2"/>
</dbReference>